<reference evidence="1" key="1">
    <citation type="submission" date="2017-09" db="EMBL/GenBank/DDBJ databases">
        <title>Complete Genome Sequence of ansamitocin-producing Bacterium Actinosynnema pretiosum X47.</title>
        <authorList>
            <person name="Cao G."/>
            <person name="Zong G."/>
            <person name="Zhong C."/>
            <person name="Fu J."/>
        </authorList>
    </citation>
    <scope>NUCLEOTIDE SEQUENCE [LARGE SCALE GENOMIC DNA]</scope>
    <source>
        <strain evidence="1">X47</strain>
    </source>
</reference>
<dbReference type="Proteomes" id="UP000218505">
    <property type="component" value="Chromosome"/>
</dbReference>
<protein>
    <submittedName>
        <fullName evidence="1">Uncharacterized protein</fullName>
    </submittedName>
</protein>
<sequence>MRSPAPRAVAGQVVFSALRSAQVASLRHLAAVEARRAWRCCLCCRAKASASLILDLASVSSSSIGFPLVFSSTAGSAVVRVLLVFG</sequence>
<evidence type="ECO:0000313" key="1">
    <source>
        <dbReference type="EMBL" id="ATE52647.1"/>
    </source>
</evidence>
<dbReference type="AlphaFoldDB" id="A0A290Z0X3"/>
<keyword evidence="2" id="KW-1185">Reference proteome</keyword>
<proteinExistence type="predicted"/>
<gene>
    <name evidence="1" type="ORF">CNX65_04570</name>
</gene>
<accession>A0A290Z0X3</accession>
<evidence type="ECO:0000313" key="2">
    <source>
        <dbReference type="Proteomes" id="UP000218505"/>
    </source>
</evidence>
<dbReference type="EMBL" id="CP023445">
    <property type="protein sequence ID" value="ATE52647.1"/>
    <property type="molecule type" value="Genomic_DNA"/>
</dbReference>
<name>A0A290Z0X3_9PSEU</name>
<organism evidence="1 2">
    <name type="scientific">Actinosynnema pretiosum</name>
    <dbReference type="NCBI Taxonomy" id="42197"/>
    <lineage>
        <taxon>Bacteria</taxon>
        <taxon>Bacillati</taxon>
        <taxon>Actinomycetota</taxon>
        <taxon>Actinomycetes</taxon>
        <taxon>Pseudonocardiales</taxon>
        <taxon>Pseudonocardiaceae</taxon>
        <taxon>Actinosynnema</taxon>
    </lineage>
</organism>
<dbReference type="KEGG" id="apre:CNX65_04570"/>